<evidence type="ECO:0000313" key="7">
    <source>
        <dbReference type="Proteomes" id="UP000264840"/>
    </source>
</evidence>
<dbReference type="STRING" id="8153.ENSHBUP00000013268"/>
<evidence type="ECO:0000256" key="3">
    <source>
        <dbReference type="ARBA" id="ARBA00023157"/>
    </source>
</evidence>
<dbReference type="InterPro" id="IPR050473">
    <property type="entry name" value="A2M/Complement_sys"/>
</dbReference>
<organism evidence="6 7">
    <name type="scientific">Haplochromis burtoni</name>
    <name type="common">Burton's mouthbrooder</name>
    <name type="synonym">Chromis burtoni</name>
    <dbReference type="NCBI Taxonomy" id="8153"/>
    <lineage>
        <taxon>Eukaryota</taxon>
        <taxon>Metazoa</taxon>
        <taxon>Chordata</taxon>
        <taxon>Craniata</taxon>
        <taxon>Vertebrata</taxon>
        <taxon>Euteleostomi</taxon>
        <taxon>Actinopterygii</taxon>
        <taxon>Neopterygii</taxon>
        <taxon>Teleostei</taxon>
        <taxon>Neoteleostei</taxon>
        <taxon>Acanthomorphata</taxon>
        <taxon>Ovalentaria</taxon>
        <taxon>Cichlomorphae</taxon>
        <taxon>Cichliformes</taxon>
        <taxon>Cichlidae</taxon>
        <taxon>African cichlids</taxon>
        <taxon>Pseudocrenilabrinae</taxon>
        <taxon>Haplochromini</taxon>
        <taxon>Haplochromis</taxon>
    </lineage>
</organism>
<dbReference type="Pfam" id="PF17791">
    <property type="entry name" value="MG3"/>
    <property type="match status" value="1"/>
</dbReference>
<feature type="domain" description="Macroglobulin" evidence="5">
    <location>
        <begin position="179"/>
        <end position="261"/>
    </location>
</feature>
<dbReference type="OMA" id="QTFNIND"/>
<evidence type="ECO:0008006" key="8">
    <source>
        <dbReference type="Google" id="ProtNLM"/>
    </source>
</evidence>
<proteinExistence type="predicted"/>
<dbReference type="FunFam" id="2.60.40.1940:FF:000001">
    <property type="entry name" value="Complement component C3"/>
    <property type="match status" value="1"/>
</dbReference>
<evidence type="ECO:0000259" key="5">
    <source>
        <dbReference type="Pfam" id="PF17791"/>
    </source>
</evidence>
<comment type="subcellular location">
    <subcellularLocation>
        <location evidence="1">Secreted</location>
    </subcellularLocation>
</comment>
<dbReference type="InterPro" id="IPR041555">
    <property type="entry name" value="MG3"/>
</dbReference>
<dbReference type="Proteomes" id="UP000264840">
    <property type="component" value="Unplaced"/>
</dbReference>
<name>A0A3Q2VXJ6_HAPBU</name>
<evidence type="ECO:0000313" key="6">
    <source>
        <dbReference type="Ensembl" id="ENSHBUP00000013268.1"/>
    </source>
</evidence>
<evidence type="ECO:0000256" key="2">
    <source>
        <dbReference type="ARBA" id="ARBA00022525"/>
    </source>
</evidence>
<evidence type="ECO:0000259" key="4">
    <source>
        <dbReference type="Pfam" id="PF17790"/>
    </source>
</evidence>
<keyword evidence="7" id="KW-1185">Reference proteome</keyword>
<dbReference type="PANTHER" id="PTHR11412:SF81">
    <property type="entry name" value="COMPLEMENT C3"/>
    <property type="match status" value="1"/>
</dbReference>
<dbReference type="GO" id="GO:0005576">
    <property type="term" value="C:extracellular region"/>
    <property type="evidence" value="ECO:0007669"/>
    <property type="project" value="UniProtKB-SubCell"/>
</dbReference>
<sequence length="287" mass="32169">IGKQQCVCLFLEAMFNFFFSVSPLLHRKVMSAPNLLGVGTAQNIFVECQDCTDESDLMVEISVMSYPTKSKMLISTSVNLNSANKFQAFGQIKVMQKYGNLCYFPYRLFALTPNMEPVERDNSTISDTSVAIQFTSFTCQSDSVYMCLSFESTGLWKVMASFQSKPQLSYSAEFEVKDYVLPNFEVKLTRENPFFYVDSDELTINIKATYLFGEEVDGSAFGVFGVLHQDQKTNFQASLQKVSIENGVGTVTLKKEHIKQTFENISSLVGSSIFAAVNVLTDSGKKW</sequence>
<dbReference type="InterPro" id="IPR041425">
    <property type="entry name" value="C3/4/5_MG1"/>
</dbReference>
<accession>A0A3Q2VXJ6</accession>
<keyword evidence="3" id="KW-1015">Disulfide bond</keyword>
<keyword evidence="2" id="KW-0964">Secreted</keyword>
<dbReference type="Gene3D" id="2.60.40.1940">
    <property type="match status" value="1"/>
</dbReference>
<reference evidence="6" key="1">
    <citation type="submission" date="2025-08" db="UniProtKB">
        <authorList>
            <consortium name="Ensembl"/>
        </authorList>
    </citation>
    <scope>IDENTIFICATION</scope>
</reference>
<protein>
    <recommendedName>
        <fullName evidence="8">Macroglobulin domain-containing protein</fullName>
    </recommendedName>
</protein>
<feature type="domain" description="Complement C3/4/5 macroglobulin" evidence="4">
    <location>
        <begin position="28"/>
        <end position="97"/>
    </location>
</feature>
<dbReference type="PANTHER" id="PTHR11412">
    <property type="entry name" value="MACROGLOBULIN / COMPLEMENT"/>
    <property type="match status" value="1"/>
</dbReference>
<dbReference type="Ensembl" id="ENSHBUT00000020938.1">
    <property type="protein sequence ID" value="ENSHBUP00000013268.1"/>
    <property type="gene ID" value="ENSHBUG00000015042.1"/>
</dbReference>
<dbReference type="Pfam" id="PF17790">
    <property type="entry name" value="MG1"/>
    <property type="match status" value="1"/>
</dbReference>
<dbReference type="GeneTree" id="ENSGT00940000154063"/>
<reference evidence="6" key="2">
    <citation type="submission" date="2025-09" db="UniProtKB">
        <authorList>
            <consortium name="Ensembl"/>
        </authorList>
    </citation>
    <scope>IDENTIFICATION</scope>
</reference>
<evidence type="ECO:0000256" key="1">
    <source>
        <dbReference type="ARBA" id="ARBA00004613"/>
    </source>
</evidence>
<dbReference type="AlphaFoldDB" id="A0A3Q2VXJ6"/>
<dbReference type="Gene3D" id="2.60.40.1930">
    <property type="match status" value="2"/>
</dbReference>